<comment type="caution">
    <text evidence="1">The sequence shown here is derived from an EMBL/GenBank/DDBJ whole genome shotgun (WGS) entry which is preliminary data.</text>
</comment>
<reference evidence="1 2" key="1">
    <citation type="submission" date="2018-10" db="EMBL/GenBank/DDBJ databases">
        <title>A high-quality apple genome assembly.</title>
        <authorList>
            <person name="Hu J."/>
        </authorList>
    </citation>
    <scope>NUCLEOTIDE SEQUENCE [LARGE SCALE GENOMIC DNA]</scope>
    <source>
        <strain evidence="2">cv. HFTH1</strain>
        <tissue evidence="1">Young leaf</tissue>
    </source>
</reference>
<proteinExistence type="predicted"/>
<evidence type="ECO:0000313" key="1">
    <source>
        <dbReference type="EMBL" id="RXH96450.1"/>
    </source>
</evidence>
<protein>
    <submittedName>
        <fullName evidence="1">Uncharacterized protein</fullName>
    </submittedName>
</protein>
<dbReference type="AlphaFoldDB" id="A0A498JLL2"/>
<evidence type="ECO:0000313" key="2">
    <source>
        <dbReference type="Proteomes" id="UP000290289"/>
    </source>
</evidence>
<organism evidence="1 2">
    <name type="scientific">Malus domestica</name>
    <name type="common">Apple</name>
    <name type="synonym">Pyrus malus</name>
    <dbReference type="NCBI Taxonomy" id="3750"/>
    <lineage>
        <taxon>Eukaryota</taxon>
        <taxon>Viridiplantae</taxon>
        <taxon>Streptophyta</taxon>
        <taxon>Embryophyta</taxon>
        <taxon>Tracheophyta</taxon>
        <taxon>Spermatophyta</taxon>
        <taxon>Magnoliopsida</taxon>
        <taxon>eudicotyledons</taxon>
        <taxon>Gunneridae</taxon>
        <taxon>Pentapetalae</taxon>
        <taxon>rosids</taxon>
        <taxon>fabids</taxon>
        <taxon>Rosales</taxon>
        <taxon>Rosaceae</taxon>
        <taxon>Amygdaloideae</taxon>
        <taxon>Maleae</taxon>
        <taxon>Malus</taxon>
    </lineage>
</organism>
<sequence>MADFNVSLEKAKFFLQSQYHDEEKWALNMPCYTVDKPFYSFGTAKNDKTRELKFHLRASALASMGFRVRIRGLSGPERHCRRTNNPTPDFLSPLGSRWSETPCAPGPWCEILARGACNMTAEHRHNNPHDVVRSRGASRGPYNLLGSYGTRLADLAPCCRMAHTCHIGSERQRERILSIPRRGFLI</sequence>
<gene>
    <name evidence="1" type="ORF">DVH24_008954</name>
</gene>
<dbReference type="Proteomes" id="UP000290289">
    <property type="component" value="Chromosome 6"/>
</dbReference>
<keyword evidence="2" id="KW-1185">Reference proteome</keyword>
<name>A0A498JLL2_MALDO</name>
<accession>A0A498JLL2</accession>
<dbReference type="EMBL" id="RDQH01000332">
    <property type="protein sequence ID" value="RXH96450.1"/>
    <property type="molecule type" value="Genomic_DNA"/>
</dbReference>